<sequence>MLMQVFVAFSDATGLKVNPSKCKFFFRNVSEDVNKSIQDTMKFTEGRTRLIKSVLFAFTNYWLQCLPLPKKVIRKIEAICRTFLWPGTDKITRKSPIAWKKTKNFQTRKMYDGLYGDMQEVSWRRMFYNAAARPRSLFNLWMACHRKLATKDRLVRFGFLNEDICCFSNEQETIDHLFFQCREIKNIWKSIMGWMGMDHIPGNWNEEVNWISELSKSKAGKVKILNCALAETIYETWKYMNDNCFKNDTNKSMIDDRIIDNVVYRFWSYLKLRKVLCTLMMP</sequence>
<evidence type="ECO:0000259" key="1">
    <source>
        <dbReference type="Pfam" id="PF13966"/>
    </source>
</evidence>
<dbReference type="AlphaFoldDB" id="A0A9D5BRI7"/>
<organism evidence="2 3">
    <name type="scientific">Pisum sativum</name>
    <name type="common">Garden pea</name>
    <name type="synonym">Lathyrus oleraceus</name>
    <dbReference type="NCBI Taxonomy" id="3888"/>
    <lineage>
        <taxon>Eukaryota</taxon>
        <taxon>Viridiplantae</taxon>
        <taxon>Streptophyta</taxon>
        <taxon>Embryophyta</taxon>
        <taxon>Tracheophyta</taxon>
        <taxon>Spermatophyta</taxon>
        <taxon>Magnoliopsida</taxon>
        <taxon>eudicotyledons</taxon>
        <taxon>Gunneridae</taxon>
        <taxon>Pentapetalae</taxon>
        <taxon>rosids</taxon>
        <taxon>fabids</taxon>
        <taxon>Fabales</taxon>
        <taxon>Fabaceae</taxon>
        <taxon>Papilionoideae</taxon>
        <taxon>50 kb inversion clade</taxon>
        <taxon>NPAAA clade</taxon>
        <taxon>Hologalegina</taxon>
        <taxon>IRL clade</taxon>
        <taxon>Fabeae</taxon>
        <taxon>Lathyrus</taxon>
    </lineage>
</organism>
<feature type="domain" description="Reverse transcriptase zinc-binding" evidence="1">
    <location>
        <begin position="105"/>
        <end position="188"/>
    </location>
</feature>
<comment type="caution">
    <text evidence="2">The sequence shown here is derived from an EMBL/GenBank/DDBJ whole genome shotgun (WGS) entry which is preliminary data.</text>
</comment>
<proteinExistence type="predicted"/>
<accession>A0A9D5BRI7</accession>
<dbReference type="EMBL" id="JAMSHJ010000001">
    <property type="protein sequence ID" value="KAI5448508.1"/>
    <property type="molecule type" value="Genomic_DNA"/>
</dbReference>
<name>A0A9D5BRI7_PEA</name>
<keyword evidence="3" id="KW-1185">Reference proteome</keyword>
<dbReference type="Gramene" id="Psat01G0578800-T1">
    <property type="protein sequence ID" value="KAI5448508.1"/>
    <property type="gene ID" value="KIW84_015788"/>
</dbReference>
<dbReference type="Pfam" id="PF13966">
    <property type="entry name" value="zf-RVT"/>
    <property type="match status" value="1"/>
</dbReference>
<evidence type="ECO:0000313" key="2">
    <source>
        <dbReference type="EMBL" id="KAI5448508.1"/>
    </source>
</evidence>
<dbReference type="InterPro" id="IPR026960">
    <property type="entry name" value="RVT-Znf"/>
</dbReference>
<evidence type="ECO:0000313" key="3">
    <source>
        <dbReference type="Proteomes" id="UP001058974"/>
    </source>
</evidence>
<reference evidence="2 3" key="1">
    <citation type="journal article" date="2022" name="Nat. Genet.">
        <title>Improved pea reference genome and pan-genome highlight genomic features and evolutionary characteristics.</title>
        <authorList>
            <person name="Yang T."/>
            <person name="Liu R."/>
            <person name="Luo Y."/>
            <person name="Hu S."/>
            <person name="Wang D."/>
            <person name="Wang C."/>
            <person name="Pandey M.K."/>
            <person name="Ge S."/>
            <person name="Xu Q."/>
            <person name="Li N."/>
            <person name="Li G."/>
            <person name="Huang Y."/>
            <person name="Saxena R.K."/>
            <person name="Ji Y."/>
            <person name="Li M."/>
            <person name="Yan X."/>
            <person name="He Y."/>
            <person name="Liu Y."/>
            <person name="Wang X."/>
            <person name="Xiang C."/>
            <person name="Varshney R.K."/>
            <person name="Ding H."/>
            <person name="Gao S."/>
            <person name="Zong X."/>
        </authorList>
    </citation>
    <scope>NUCLEOTIDE SEQUENCE [LARGE SCALE GENOMIC DNA]</scope>
    <source>
        <strain evidence="2 3">cv. Zhongwan 6</strain>
    </source>
</reference>
<gene>
    <name evidence="2" type="ORF">KIW84_015788</name>
</gene>
<dbReference type="PANTHER" id="PTHR33116">
    <property type="entry name" value="REVERSE TRANSCRIPTASE ZINC-BINDING DOMAIN-CONTAINING PROTEIN-RELATED-RELATED"/>
    <property type="match status" value="1"/>
</dbReference>
<dbReference type="PANTHER" id="PTHR33116:SF66">
    <property type="entry name" value="REVERSE TRANSCRIPTASE ZINC-BINDING DOMAIN-CONTAINING PROTEIN"/>
    <property type="match status" value="1"/>
</dbReference>
<dbReference type="Proteomes" id="UP001058974">
    <property type="component" value="Chromosome 1"/>
</dbReference>
<protein>
    <recommendedName>
        <fullName evidence="1">Reverse transcriptase zinc-binding domain-containing protein</fullName>
    </recommendedName>
</protein>